<reference evidence="3" key="1">
    <citation type="submission" date="2016-10" db="EMBL/GenBank/DDBJ databases">
        <authorList>
            <person name="Varghese N."/>
            <person name="Submissions S."/>
        </authorList>
    </citation>
    <scope>NUCLEOTIDE SEQUENCE [LARGE SCALE GENOMIC DNA]</scope>
    <source>
        <strain evidence="3">DSM 18887</strain>
    </source>
</reference>
<sequence>MMEHWPQLIGLILGLLIAIPIGIHMFRECFRNYNQFQKEMKETGGSEERKLYDGEFKKAVNHQFIEFKAGFALVFPIIIFLITYFLTSSIAETAFKVYQGA</sequence>
<dbReference type="STRING" id="355243.SAMN03080615_04348"/>
<evidence type="ECO:0000313" key="3">
    <source>
        <dbReference type="Proteomes" id="UP000198749"/>
    </source>
</evidence>
<keyword evidence="1" id="KW-0812">Transmembrane</keyword>
<dbReference type="EMBL" id="FOGB01000024">
    <property type="protein sequence ID" value="SER20548.1"/>
    <property type="molecule type" value="Genomic_DNA"/>
</dbReference>
<keyword evidence="1" id="KW-1133">Transmembrane helix</keyword>
<feature type="transmembrane region" description="Helical" evidence="1">
    <location>
        <begin position="6"/>
        <end position="26"/>
    </location>
</feature>
<dbReference type="AlphaFoldDB" id="A0A1H9MA35"/>
<accession>A0A1H9MA35</accession>
<name>A0A1H9MA35_9GAMM</name>
<evidence type="ECO:0000256" key="1">
    <source>
        <dbReference type="SAM" id="Phobius"/>
    </source>
</evidence>
<organism evidence="2 3">
    <name type="scientific">Amphritea atlantica</name>
    <dbReference type="NCBI Taxonomy" id="355243"/>
    <lineage>
        <taxon>Bacteria</taxon>
        <taxon>Pseudomonadati</taxon>
        <taxon>Pseudomonadota</taxon>
        <taxon>Gammaproteobacteria</taxon>
        <taxon>Oceanospirillales</taxon>
        <taxon>Oceanospirillaceae</taxon>
        <taxon>Amphritea</taxon>
    </lineage>
</organism>
<keyword evidence="3" id="KW-1185">Reference proteome</keyword>
<dbReference type="RefSeq" id="WP_175483630.1">
    <property type="nucleotide sequence ID" value="NZ_FOGB01000024.1"/>
</dbReference>
<protein>
    <submittedName>
        <fullName evidence="2">Uncharacterized protein</fullName>
    </submittedName>
</protein>
<proteinExistence type="predicted"/>
<keyword evidence="1" id="KW-0472">Membrane</keyword>
<gene>
    <name evidence="2" type="ORF">SAMN03080615_04348</name>
</gene>
<dbReference type="Proteomes" id="UP000198749">
    <property type="component" value="Unassembled WGS sequence"/>
</dbReference>
<evidence type="ECO:0000313" key="2">
    <source>
        <dbReference type="EMBL" id="SER20548.1"/>
    </source>
</evidence>
<feature type="transmembrane region" description="Helical" evidence="1">
    <location>
        <begin position="67"/>
        <end position="86"/>
    </location>
</feature>